<evidence type="ECO:0000259" key="1">
    <source>
        <dbReference type="Pfam" id="PF13614"/>
    </source>
</evidence>
<dbReference type="PANTHER" id="PTHR13696">
    <property type="entry name" value="P-LOOP CONTAINING NUCLEOSIDE TRIPHOSPHATE HYDROLASE"/>
    <property type="match status" value="1"/>
</dbReference>
<dbReference type="Gene3D" id="3.40.50.300">
    <property type="entry name" value="P-loop containing nucleotide triphosphate hydrolases"/>
    <property type="match status" value="1"/>
</dbReference>
<reference evidence="2" key="1">
    <citation type="journal article" date="2021" name="Proc. Natl. Acad. Sci. U.S.A.">
        <title>Global biogeography of chemosynthetic symbionts reveals both localized and globally distributed symbiont groups. .</title>
        <authorList>
            <person name="Osvatic J.T."/>
            <person name="Wilkins L.G.E."/>
            <person name="Leibrecht L."/>
            <person name="Leray M."/>
            <person name="Zauner S."/>
            <person name="Polzin J."/>
            <person name="Camacho Y."/>
            <person name="Gros O."/>
            <person name="van Gils J.A."/>
            <person name="Eisen J.A."/>
            <person name="Petersen J.M."/>
            <person name="Yuen B."/>
        </authorList>
    </citation>
    <scope>NUCLEOTIDE SEQUENCE</scope>
    <source>
        <strain evidence="2">MAGclacostrist064TRANS</strain>
    </source>
</reference>
<name>A0A9E4KAH2_9GAMM</name>
<dbReference type="Proteomes" id="UP000886667">
    <property type="component" value="Unassembled WGS sequence"/>
</dbReference>
<dbReference type="PIRSF" id="PIRSF009320">
    <property type="entry name" value="Nuc_binding_HP_1000"/>
    <property type="match status" value="1"/>
</dbReference>
<feature type="domain" description="AAA" evidence="1">
    <location>
        <begin position="1"/>
        <end position="169"/>
    </location>
</feature>
<gene>
    <name evidence="2" type="ORF">JAZ07_04095</name>
</gene>
<evidence type="ECO:0000313" key="2">
    <source>
        <dbReference type="EMBL" id="MCG7945509.1"/>
    </source>
</evidence>
<dbReference type="EMBL" id="JAEPCM010000106">
    <property type="protein sequence ID" value="MCG7945509.1"/>
    <property type="molecule type" value="Genomic_DNA"/>
</dbReference>
<dbReference type="Pfam" id="PF13614">
    <property type="entry name" value="AAA_31"/>
    <property type="match status" value="1"/>
</dbReference>
<comment type="caution">
    <text evidence="2">The sequence shown here is derived from an EMBL/GenBank/DDBJ whole genome shotgun (WGS) entry which is preliminary data.</text>
</comment>
<sequence>MRRIALINQKGGVGKTTLTTNLGHALALAGQRVTVIDLDPQGQLASSYGLFRAPSKGIDQVLLQQQGIMDVRQGIRDLLTLIPAGEKLQEIEYLQDGGATRARLLQQALQGMSTDQDFVLFDCPPSAGLLVANAIFAADEAVIPLCADHMSLNGLIMMLKTLKKFEPYLSRPLTQWIALNRFFPRRKLSKDIAEKLHNHFPDQLLEIPIREAAAIAECPGVGRTIFEYKPNSQSAKEFKALAELLMKSAPAVSG</sequence>
<evidence type="ECO:0000313" key="3">
    <source>
        <dbReference type="Proteomes" id="UP000886667"/>
    </source>
</evidence>
<dbReference type="SUPFAM" id="SSF52540">
    <property type="entry name" value="P-loop containing nucleoside triphosphate hydrolases"/>
    <property type="match status" value="1"/>
</dbReference>
<dbReference type="AlphaFoldDB" id="A0A9E4KAH2"/>
<dbReference type="InterPro" id="IPR050678">
    <property type="entry name" value="DNA_Partitioning_ATPase"/>
</dbReference>
<protein>
    <submittedName>
        <fullName evidence="2">ParA family protein</fullName>
    </submittedName>
</protein>
<accession>A0A9E4KAH2</accession>
<dbReference type="InterPro" id="IPR027417">
    <property type="entry name" value="P-loop_NTPase"/>
</dbReference>
<organism evidence="2 3">
    <name type="scientific">Candidatus Thiodiazotropha taylori</name>
    <dbReference type="NCBI Taxonomy" id="2792791"/>
    <lineage>
        <taxon>Bacteria</taxon>
        <taxon>Pseudomonadati</taxon>
        <taxon>Pseudomonadota</taxon>
        <taxon>Gammaproteobacteria</taxon>
        <taxon>Chromatiales</taxon>
        <taxon>Sedimenticolaceae</taxon>
        <taxon>Candidatus Thiodiazotropha</taxon>
    </lineage>
</organism>
<dbReference type="PANTHER" id="PTHR13696:SF52">
    <property type="entry name" value="PARA FAMILY PROTEIN CT_582"/>
    <property type="match status" value="1"/>
</dbReference>
<proteinExistence type="predicted"/>
<dbReference type="CDD" id="cd02042">
    <property type="entry name" value="ParAB_family"/>
    <property type="match status" value="1"/>
</dbReference>
<dbReference type="InterPro" id="IPR025669">
    <property type="entry name" value="AAA_dom"/>
</dbReference>